<organism evidence="3 4">
    <name type="scientific">Salix udensis</name>
    <dbReference type="NCBI Taxonomy" id="889485"/>
    <lineage>
        <taxon>Eukaryota</taxon>
        <taxon>Viridiplantae</taxon>
        <taxon>Streptophyta</taxon>
        <taxon>Embryophyta</taxon>
        <taxon>Tracheophyta</taxon>
        <taxon>Spermatophyta</taxon>
        <taxon>Magnoliopsida</taxon>
        <taxon>eudicotyledons</taxon>
        <taxon>Gunneridae</taxon>
        <taxon>Pentapetalae</taxon>
        <taxon>rosids</taxon>
        <taxon>fabids</taxon>
        <taxon>Malpighiales</taxon>
        <taxon>Salicaceae</taxon>
        <taxon>Saliceae</taxon>
        <taxon>Salix</taxon>
    </lineage>
</organism>
<evidence type="ECO:0000256" key="1">
    <source>
        <dbReference type="ARBA" id="ARBA00006974"/>
    </source>
</evidence>
<dbReference type="Proteomes" id="UP001162972">
    <property type="component" value="Chromosome 4"/>
</dbReference>
<dbReference type="AlphaFoldDB" id="A0AAD6JF41"/>
<comment type="caution">
    <text evidence="3">The sequence shown here is derived from an EMBL/GenBank/DDBJ whole genome shotgun (WGS) entry which is preliminary data.</text>
</comment>
<dbReference type="InterPro" id="IPR003676">
    <property type="entry name" value="SAUR_fam"/>
</dbReference>
<feature type="region of interest" description="Disordered" evidence="2">
    <location>
        <begin position="28"/>
        <end position="47"/>
    </location>
</feature>
<dbReference type="GO" id="GO:0009733">
    <property type="term" value="P:response to auxin"/>
    <property type="evidence" value="ECO:0007669"/>
    <property type="project" value="InterPro"/>
</dbReference>
<evidence type="ECO:0000256" key="2">
    <source>
        <dbReference type="SAM" id="MobiDB-lite"/>
    </source>
</evidence>
<sequence>MINPLKLIKFAEKWQKLAALERKRISIPRSGGNENTNNNERSPMADQRRVEFPISYLSKNIYRELLAMSEEESGLPKNAPVTLLCDAMLMEYAATLMQKNADKDMEKALLMSIAGGSRCSLFFHHLHQENSGQQVVVC</sequence>
<evidence type="ECO:0000313" key="3">
    <source>
        <dbReference type="EMBL" id="KAJ6403039.1"/>
    </source>
</evidence>
<evidence type="ECO:0000313" key="4">
    <source>
        <dbReference type="Proteomes" id="UP001162972"/>
    </source>
</evidence>
<keyword evidence="4" id="KW-1185">Reference proteome</keyword>
<comment type="similarity">
    <text evidence="1">Belongs to the ARG7 family.</text>
</comment>
<reference evidence="3 4" key="1">
    <citation type="journal article" date="2023" name="Int. J. Mol. Sci.">
        <title>De Novo Assembly and Annotation of 11 Diverse Shrub Willow (Salix) Genomes Reveals Novel Gene Organization in Sex-Linked Regions.</title>
        <authorList>
            <person name="Hyden B."/>
            <person name="Feng K."/>
            <person name="Yates T.B."/>
            <person name="Jawdy S."/>
            <person name="Cereghino C."/>
            <person name="Smart L.B."/>
            <person name="Muchero W."/>
        </authorList>
    </citation>
    <scope>NUCLEOTIDE SEQUENCE [LARGE SCALE GENOMIC DNA]</scope>
    <source>
        <tissue evidence="3">Shoot tip</tissue>
    </source>
</reference>
<gene>
    <name evidence="3" type="ORF">OIU84_015036</name>
</gene>
<feature type="compositionally biased region" description="Polar residues" evidence="2">
    <location>
        <begin position="32"/>
        <end position="41"/>
    </location>
</feature>
<accession>A0AAD6JF41</accession>
<dbReference type="Pfam" id="PF02519">
    <property type="entry name" value="Auxin_inducible"/>
    <property type="match status" value="1"/>
</dbReference>
<dbReference type="PANTHER" id="PTHR31175">
    <property type="entry name" value="AUXIN-RESPONSIVE FAMILY PROTEIN"/>
    <property type="match status" value="1"/>
</dbReference>
<dbReference type="PANTHER" id="PTHR31175:SF122">
    <property type="entry name" value="AUXIN-RESPONSIVE PROTEIN SAUR64-LIKE"/>
    <property type="match status" value="1"/>
</dbReference>
<name>A0AAD6JF41_9ROSI</name>
<proteinExistence type="inferred from homology"/>
<protein>
    <submittedName>
        <fullName evidence="3">Uncharacterized protein</fullName>
    </submittedName>
</protein>
<dbReference type="EMBL" id="JAPFFJ010000018">
    <property type="protein sequence ID" value="KAJ6403039.1"/>
    <property type="molecule type" value="Genomic_DNA"/>
</dbReference>